<feature type="signal peptide" evidence="1">
    <location>
        <begin position="1"/>
        <end position="23"/>
    </location>
</feature>
<comment type="caution">
    <text evidence="2">The sequence shown here is derived from an EMBL/GenBank/DDBJ whole genome shotgun (WGS) entry which is preliminary data.</text>
</comment>
<dbReference type="RefSeq" id="WP_142535030.1">
    <property type="nucleotide sequence ID" value="NZ_SGJB01000001.1"/>
</dbReference>
<gene>
    <name evidence="2" type="ORF">EXD82_00905</name>
</gene>
<reference evidence="2 3" key="1">
    <citation type="submission" date="2019-02" db="EMBL/GenBank/DDBJ databases">
        <title>Peptostreptococcaceae bacterium ZHW00191 nov., a new bacterium isolated from the human gut.</title>
        <authorList>
            <person name="Zhou H.-W."/>
            <person name="Chen X.-J."/>
        </authorList>
    </citation>
    <scope>NUCLEOTIDE SEQUENCE [LARGE SCALE GENOMIC DNA]</scope>
    <source>
        <strain evidence="2 3">ZHW00191</strain>
    </source>
</reference>
<keyword evidence="3" id="KW-1185">Reference proteome</keyword>
<evidence type="ECO:0000256" key="1">
    <source>
        <dbReference type="SAM" id="SignalP"/>
    </source>
</evidence>
<sequence>MKNTNRLTAIIMAFLMVTMISFANTDGVFAARVKSKPSVKITTLTSKNNYINKDQALSILKKKEKNKTFIYMGTEKDFEYLSESKQKGYVFLPDEEGDIGYFVNRINKKVYYFHPSGYMELMK</sequence>
<evidence type="ECO:0000313" key="2">
    <source>
        <dbReference type="EMBL" id="TQQ85805.1"/>
    </source>
</evidence>
<accession>A0A544QYV4</accession>
<proteinExistence type="predicted"/>
<evidence type="ECO:0000313" key="3">
    <source>
        <dbReference type="Proteomes" id="UP000317863"/>
    </source>
</evidence>
<dbReference type="OrthoDB" id="1753214at2"/>
<feature type="chain" id="PRO_5039289326" evidence="1">
    <location>
        <begin position="24"/>
        <end position="123"/>
    </location>
</feature>
<dbReference type="AlphaFoldDB" id="A0A544QYV4"/>
<protein>
    <submittedName>
        <fullName evidence="2">Uncharacterized protein</fullName>
    </submittedName>
</protein>
<keyword evidence="1" id="KW-0732">Signal</keyword>
<organism evidence="2 3">
    <name type="scientific">Peptacetobacter hominis</name>
    <dbReference type="NCBI Taxonomy" id="2743610"/>
    <lineage>
        <taxon>Bacteria</taxon>
        <taxon>Bacillati</taxon>
        <taxon>Bacillota</taxon>
        <taxon>Clostridia</taxon>
        <taxon>Peptostreptococcales</taxon>
        <taxon>Peptostreptococcaceae</taxon>
        <taxon>Peptacetobacter</taxon>
    </lineage>
</organism>
<dbReference type="EMBL" id="SGJB01000001">
    <property type="protein sequence ID" value="TQQ85805.1"/>
    <property type="molecule type" value="Genomic_DNA"/>
</dbReference>
<dbReference type="Proteomes" id="UP000317863">
    <property type="component" value="Unassembled WGS sequence"/>
</dbReference>
<name>A0A544QYV4_9FIRM</name>